<dbReference type="Pfam" id="PF00210">
    <property type="entry name" value="Ferritin"/>
    <property type="match status" value="1"/>
</dbReference>
<dbReference type="Gene3D" id="1.20.1260.10">
    <property type="match status" value="1"/>
</dbReference>
<feature type="binding site" evidence="8">
    <location>
        <position position="53"/>
    </location>
    <ligand>
        <name>Fe cation</name>
        <dbReference type="ChEBI" id="CHEBI:24875"/>
        <label>1</label>
    </ligand>
</feature>
<feature type="binding site" evidence="8">
    <location>
        <position position="50"/>
    </location>
    <ligand>
        <name>Fe cation</name>
        <dbReference type="ChEBI" id="CHEBI:24875"/>
        <label>1</label>
    </ligand>
</feature>
<dbReference type="PANTHER" id="PTHR11431">
    <property type="entry name" value="FERRITIN"/>
    <property type="match status" value="1"/>
</dbReference>
<keyword evidence="5 11" id="KW-0560">Oxidoreductase</keyword>
<evidence type="ECO:0000259" key="10">
    <source>
        <dbReference type="PROSITE" id="PS50905"/>
    </source>
</evidence>
<evidence type="ECO:0000256" key="1">
    <source>
        <dbReference type="ARBA" id="ARBA00002485"/>
    </source>
</evidence>
<dbReference type="GO" id="GO:0042802">
    <property type="term" value="F:identical protein binding"/>
    <property type="evidence" value="ECO:0007669"/>
    <property type="project" value="UniProtKB-ARBA"/>
</dbReference>
<dbReference type="GO" id="GO:0006826">
    <property type="term" value="P:iron ion transport"/>
    <property type="evidence" value="ECO:0007669"/>
    <property type="project" value="InterPro"/>
</dbReference>
<dbReference type="RefSeq" id="WP_080023761.1">
    <property type="nucleotide sequence ID" value="NZ_LTAY01000069.1"/>
</dbReference>
<dbReference type="InterPro" id="IPR009040">
    <property type="entry name" value="Ferritin-like_diiron"/>
</dbReference>
<dbReference type="InterPro" id="IPR001519">
    <property type="entry name" value="Ferritin"/>
</dbReference>
<dbReference type="CDD" id="cd01055">
    <property type="entry name" value="Nonheme_Ferritin"/>
    <property type="match status" value="1"/>
</dbReference>
<sequence length="171" mass="19795">MLSNQLLDALNDQVNFEFYSSYTYLAMAAYAESIDLSGVANFFRVQAQEEMSHAMKFYDYIFQKGGMVKLEAIEKPKVEYNNIIEVFETGFNHEQTVTKRIYELADIATAEREHATMSLLKWFVDEQVEEENNFQTILKKVRRLEGNPAAMYMLDEELATRVFTPPTSQGN</sequence>
<feature type="domain" description="Ferritin-like diiron" evidence="10">
    <location>
        <begin position="1"/>
        <end position="145"/>
    </location>
</feature>
<dbReference type="InterPro" id="IPR012347">
    <property type="entry name" value="Ferritin-like"/>
</dbReference>
<dbReference type="EMBL" id="LTAY01000069">
    <property type="protein sequence ID" value="OPX46844.1"/>
    <property type="molecule type" value="Genomic_DNA"/>
</dbReference>
<comment type="caution">
    <text evidence="11">The sequence shown here is derived from an EMBL/GenBank/DDBJ whole genome shotgun (WGS) entry which is preliminary data.</text>
</comment>
<dbReference type="SUPFAM" id="SSF47240">
    <property type="entry name" value="Ferritin-like"/>
    <property type="match status" value="1"/>
</dbReference>
<evidence type="ECO:0000313" key="12">
    <source>
        <dbReference type="Proteomes" id="UP000191448"/>
    </source>
</evidence>
<comment type="function">
    <text evidence="1 9">Iron-storage protein.</text>
</comment>
<dbReference type="PROSITE" id="PS50905">
    <property type="entry name" value="FERRITIN_LIKE"/>
    <property type="match status" value="1"/>
</dbReference>
<evidence type="ECO:0000256" key="4">
    <source>
        <dbReference type="ARBA" id="ARBA00022723"/>
    </source>
</evidence>
<dbReference type="EC" id="1.16.3.2" evidence="9"/>
<dbReference type="GO" id="GO:0004322">
    <property type="term" value="F:ferroxidase activity"/>
    <property type="evidence" value="ECO:0007669"/>
    <property type="project" value="TreeGrafter"/>
</dbReference>
<evidence type="ECO:0000256" key="7">
    <source>
        <dbReference type="ARBA" id="ARBA00048035"/>
    </source>
</evidence>
<feature type="binding site" evidence="8">
    <location>
        <position position="94"/>
    </location>
    <ligand>
        <name>Fe cation</name>
        <dbReference type="ChEBI" id="CHEBI:24875"/>
        <label>1</label>
    </ligand>
</feature>
<evidence type="ECO:0000256" key="5">
    <source>
        <dbReference type="ARBA" id="ARBA00023002"/>
    </source>
</evidence>
<feature type="binding site" evidence="8">
    <location>
        <position position="17"/>
    </location>
    <ligand>
        <name>Fe cation</name>
        <dbReference type="ChEBI" id="CHEBI:24875"/>
        <label>1</label>
    </ligand>
</feature>
<dbReference type="GO" id="GO:0008199">
    <property type="term" value="F:ferric iron binding"/>
    <property type="evidence" value="ECO:0007669"/>
    <property type="project" value="InterPro"/>
</dbReference>
<dbReference type="Proteomes" id="UP000191448">
    <property type="component" value="Unassembled WGS sequence"/>
</dbReference>
<gene>
    <name evidence="11" type="primary">ftnA</name>
    <name evidence="11" type="ORF">CLTHE_24970</name>
</gene>
<dbReference type="GO" id="GO:0008198">
    <property type="term" value="F:ferrous iron binding"/>
    <property type="evidence" value="ECO:0007669"/>
    <property type="project" value="TreeGrafter"/>
</dbReference>
<dbReference type="InterPro" id="IPR009078">
    <property type="entry name" value="Ferritin-like_SF"/>
</dbReference>
<dbReference type="InterPro" id="IPR041719">
    <property type="entry name" value="Ferritin_prok"/>
</dbReference>
<dbReference type="GO" id="GO:0006879">
    <property type="term" value="P:intracellular iron ion homeostasis"/>
    <property type="evidence" value="ECO:0007669"/>
    <property type="project" value="UniProtKB-KW"/>
</dbReference>
<name>A0A1V4SSM6_9CLOT</name>
<protein>
    <recommendedName>
        <fullName evidence="9">Ferritin</fullName>
        <ecNumber evidence="9">1.16.3.2</ecNumber>
    </recommendedName>
</protein>
<evidence type="ECO:0000256" key="8">
    <source>
        <dbReference type="PIRSR" id="PIRSR601519-1"/>
    </source>
</evidence>
<dbReference type="PANTHER" id="PTHR11431:SF127">
    <property type="entry name" value="BACTERIAL NON-HEME FERRITIN"/>
    <property type="match status" value="1"/>
</dbReference>
<keyword evidence="6 8" id="KW-0408">Iron</keyword>
<comment type="catalytic activity">
    <reaction evidence="7 9">
        <text>4 Fe(2+) + O2 + 6 H2O = 4 iron(III) oxide-hydroxide + 12 H(+)</text>
        <dbReference type="Rhea" id="RHEA:11972"/>
        <dbReference type="ChEBI" id="CHEBI:15377"/>
        <dbReference type="ChEBI" id="CHEBI:15378"/>
        <dbReference type="ChEBI" id="CHEBI:15379"/>
        <dbReference type="ChEBI" id="CHEBI:29033"/>
        <dbReference type="ChEBI" id="CHEBI:78619"/>
        <dbReference type="EC" id="1.16.3.2"/>
    </reaction>
</comment>
<comment type="subcellular location">
    <subcellularLocation>
        <location evidence="9">Cytoplasm</location>
    </subcellularLocation>
</comment>
<dbReference type="FunFam" id="1.20.1260.10:FF:000001">
    <property type="entry name" value="Non-heme ferritin"/>
    <property type="match status" value="1"/>
</dbReference>
<feature type="binding site" evidence="8">
    <location>
        <position position="127"/>
    </location>
    <ligand>
        <name>Fe cation</name>
        <dbReference type="ChEBI" id="CHEBI:24875"/>
        <label>1</label>
    </ligand>
</feature>
<dbReference type="GO" id="GO:0005829">
    <property type="term" value="C:cytosol"/>
    <property type="evidence" value="ECO:0007669"/>
    <property type="project" value="TreeGrafter"/>
</dbReference>
<keyword evidence="9" id="KW-0963">Cytoplasm</keyword>
<comment type="similarity">
    <text evidence="2 9">Belongs to the ferritin family. Prokaryotic subfamily.</text>
</comment>
<reference evidence="11 12" key="1">
    <citation type="submission" date="2016-02" db="EMBL/GenBank/DDBJ databases">
        <title>Genome sequence of Clostridium thermobutyricum DSM 4928.</title>
        <authorList>
            <person name="Poehlein A."/>
            <person name="Daniel R."/>
        </authorList>
    </citation>
    <scope>NUCLEOTIDE SEQUENCE [LARGE SCALE GENOMIC DNA]</scope>
    <source>
        <strain evidence="11 12">DSM 4928</strain>
    </source>
</reference>
<evidence type="ECO:0000256" key="6">
    <source>
        <dbReference type="ARBA" id="ARBA00023004"/>
    </source>
</evidence>
<accession>A0A1V4SSM6</accession>
<evidence type="ECO:0000256" key="9">
    <source>
        <dbReference type="RuleBase" id="RU361145"/>
    </source>
</evidence>
<proteinExistence type="inferred from homology"/>
<evidence type="ECO:0000313" key="11">
    <source>
        <dbReference type="EMBL" id="OPX46844.1"/>
    </source>
</evidence>
<evidence type="ECO:0000256" key="3">
    <source>
        <dbReference type="ARBA" id="ARBA00022434"/>
    </source>
</evidence>
<dbReference type="OrthoDB" id="9801481at2"/>
<evidence type="ECO:0000256" key="2">
    <source>
        <dbReference type="ARBA" id="ARBA00006950"/>
    </source>
</evidence>
<keyword evidence="4 8" id="KW-0479">Metal-binding</keyword>
<dbReference type="InterPro" id="IPR008331">
    <property type="entry name" value="Ferritin_DPS_dom"/>
</dbReference>
<organism evidence="11 12">
    <name type="scientific">Clostridium thermobutyricum DSM 4928</name>
    <dbReference type="NCBI Taxonomy" id="1121339"/>
    <lineage>
        <taxon>Bacteria</taxon>
        <taxon>Bacillati</taxon>
        <taxon>Bacillota</taxon>
        <taxon>Clostridia</taxon>
        <taxon>Eubacteriales</taxon>
        <taxon>Clostridiaceae</taxon>
        <taxon>Clostridium</taxon>
    </lineage>
</organism>
<keyword evidence="3 9" id="KW-0409">Iron storage</keyword>
<dbReference type="AlphaFoldDB" id="A0A1V4SSM6"/>